<keyword evidence="5" id="KW-0862">Zinc</keyword>
<evidence type="ECO:0000256" key="1">
    <source>
        <dbReference type="ARBA" id="ARBA00004123"/>
    </source>
</evidence>
<evidence type="ECO:0000256" key="7">
    <source>
        <dbReference type="PROSITE-ProRule" id="PRU00042"/>
    </source>
</evidence>
<dbReference type="AlphaFoldDB" id="A0A672HQ48"/>
<evidence type="ECO:0000313" key="10">
    <source>
        <dbReference type="Ensembl" id="ENSSFAP00005031373.1"/>
    </source>
</evidence>
<keyword evidence="4 7" id="KW-0863">Zinc-finger</keyword>
<comment type="subcellular location">
    <subcellularLocation>
        <location evidence="1">Nucleus</location>
    </subcellularLocation>
</comment>
<organism evidence="10 11">
    <name type="scientific">Salarias fasciatus</name>
    <name type="common">Jewelled blenny</name>
    <name type="synonym">Blennius fasciatus</name>
    <dbReference type="NCBI Taxonomy" id="181472"/>
    <lineage>
        <taxon>Eukaryota</taxon>
        <taxon>Metazoa</taxon>
        <taxon>Chordata</taxon>
        <taxon>Craniata</taxon>
        <taxon>Vertebrata</taxon>
        <taxon>Euteleostomi</taxon>
        <taxon>Actinopterygii</taxon>
        <taxon>Neopterygii</taxon>
        <taxon>Teleostei</taxon>
        <taxon>Neoteleostei</taxon>
        <taxon>Acanthomorphata</taxon>
        <taxon>Ovalentaria</taxon>
        <taxon>Blenniimorphae</taxon>
        <taxon>Blenniiformes</taxon>
        <taxon>Blennioidei</taxon>
        <taxon>Blenniidae</taxon>
        <taxon>Salariinae</taxon>
        <taxon>Salarias</taxon>
    </lineage>
</organism>
<reference evidence="10" key="2">
    <citation type="submission" date="2025-08" db="UniProtKB">
        <authorList>
            <consortium name="Ensembl"/>
        </authorList>
    </citation>
    <scope>IDENTIFICATION</scope>
</reference>
<dbReference type="Proteomes" id="UP000472267">
    <property type="component" value="Chromosome 13"/>
</dbReference>
<dbReference type="SMART" id="SM00355">
    <property type="entry name" value="ZnF_C2H2"/>
    <property type="match status" value="3"/>
</dbReference>
<dbReference type="FunFam" id="3.30.160.60:FF:000478">
    <property type="entry name" value="Zinc finger protein 133"/>
    <property type="match status" value="1"/>
</dbReference>
<dbReference type="PANTHER" id="PTHR24394">
    <property type="entry name" value="ZINC FINGER PROTEIN"/>
    <property type="match status" value="1"/>
</dbReference>
<accession>A0A672HQ48</accession>
<evidence type="ECO:0000259" key="9">
    <source>
        <dbReference type="PROSITE" id="PS50157"/>
    </source>
</evidence>
<evidence type="ECO:0000256" key="5">
    <source>
        <dbReference type="ARBA" id="ARBA00022833"/>
    </source>
</evidence>
<evidence type="ECO:0000256" key="8">
    <source>
        <dbReference type="SAM" id="MobiDB-lite"/>
    </source>
</evidence>
<keyword evidence="2" id="KW-0479">Metal-binding</keyword>
<keyword evidence="6" id="KW-0539">Nucleus</keyword>
<evidence type="ECO:0000256" key="6">
    <source>
        <dbReference type="ARBA" id="ARBA00023242"/>
    </source>
</evidence>
<protein>
    <recommendedName>
        <fullName evidence="9">C2H2-type domain-containing protein</fullName>
    </recommendedName>
</protein>
<dbReference type="SUPFAM" id="SSF57667">
    <property type="entry name" value="beta-beta-alpha zinc fingers"/>
    <property type="match status" value="2"/>
</dbReference>
<dbReference type="GO" id="GO:0000981">
    <property type="term" value="F:DNA-binding transcription factor activity, RNA polymerase II-specific"/>
    <property type="evidence" value="ECO:0007669"/>
    <property type="project" value="TreeGrafter"/>
</dbReference>
<dbReference type="FunFam" id="3.30.160.60:FF:000624">
    <property type="entry name" value="zinc finger protein 697"/>
    <property type="match status" value="1"/>
</dbReference>
<dbReference type="FunFam" id="3.30.160.60:FF:000295">
    <property type="entry name" value="zinc finger protein 19"/>
    <property type="match status" value="1"/>
</dbReference>
<keyword evidence="3" id="KW-0677">Repeat</keyword>
<reference evidence="10" key="3">
    <citation type="submission" date="2025-09" db="UniProtKB">
        <authorList>
            <consortium name="Ensembl"/>
        </authorList>
    </citation>
    <scope>IDENTIFICATION</scope>
</reference>
<dbReference type="GO" id="GO:0008270">
    <property type="term" value="F:zinc ion binding"/>
    <property type="evidence" value="ECO:0007669"/>
    <property type="project" value="UniProtKB-KW"/>
</dbReference>
<dbReference type="GO" id="GO:0005634">
    <property type="term" value="C:nucleus"/>
    <property type="evidence" value="ECO:0007669"/>
    <property type="project" value="UniProtKB-SubCell"/>
</dbReference>
<reference evidence="10" key="1">
    <citation type="submission" date="2019-06" db="EMBL/GenBank/DDBJ databases">
        <authorList>
            <consortium name="Wellcome Sanger Institute Data Sharing"/>
        </authorList>
    </citation>
    <scope>NUCLEOTIDE SEQUENCE [LARGE SCALE GENOMIC DNA]</scope>
</reference>
<evidence type="ECO:0000256" key="3">
    <source>
        <dbReference type="ARBA" id="ARBA00022737"/>
    </source>
</evidence>
<name>A0A672HQ48_SALFA</name>
<proteinExistence type="predicted"/>
<evidence type="ECO:0000313" key="11">
    <source>
        <dbReference type="Proteomes" id="UP000472267"/>
    </source>
</evidence>
<feature type="domain" description="C2H2-type" evidence="9">
    <location>
        <begin position="147"/>
        <end position="174"/>
    </location>
</feature>
<dbReference type="Pfam" id="PF00096">
    <property type="entry name" value="zf-C2H2"/>
    <property type="match status" value="2"/>
</dbReference>
<dbReference type="InterPro" id="IPR013087">
    <property type="entry name" value="Znf_C2H2_type"/>
</dbReference>
<evidence type="ECO:0000256" key="4">
    <source>
        <dbReference type="ARBA" id="ARBA00022771"/>
    </source>
</evidence>
<feature type="domain" description="C2H2-type" evidence="9">
    <location>
        <begin position="203"/>
        <end position="226"/>
    </location>
</feature>
<sequence>SLFQVATSSFARQCLFQGHRSLNAQVACMRGSPGTGLTAEGSQRLYAKLQQHHDCREEQLFKQETHCCLEQEEPEPPQVKEEPEEQEEPEPPQIKEEPEEPGLLQFPESEKQAGCEKILCVETCGETVRKKPKLSRNSGTVTEKKKISCEVCGKGSTCQSALLLHMRTHTGEKPFSCQTCGKSFSSKSYLFVHLKIHTGVKPHSCKTCEKSFIRRSHLLRHMRTHR</sequence>
<dbReference type="Gene3D" id="3.30.160.60">
    <property type="entry name" value="Classic Zinc Finger"/>
    <property type="match status" value="3"/>
</dbReference>
<keyword evidence="11" id="KW-1185">Reference proteome</keyword>
<dbReference type="PROSITE" id="PS50157">
    <property type="entry name" value="ZINC_FINGER_C2H2_2"/>
    <property type="match status" value="3"/>
</dbReference>
<dbReference type="OMA" id="XCARLAM"/>
<feature type="region of interest" description="Disordered" evidence="8">
    <location>
        <begin position="71"/>
        <end position="99"/>
    </location>
</feature>
<dbReference type="InParanoid" id="A0A672HQ48"/>
<dbReference type="Ensembl" id="ENSSFAT00005032505.1">
    <property type="protein sequence ID" value="ENSSFAP00005031373.1"/>
    <property type="gene ID" value="ENSSFAG00005015922.1"/>
</dbReference>
<dbReference type="PANTHER" id="PTHR24394:SF44">
    <property type="entry name" value="ZINC FINGER PROTEIN 271-LIKE"/>
    <property type="match status" value="1"/>
</dbReference>
<dbReference type="PROSITE" id="PS00028">
    <property type="entry name" value="ZINC_FINGER_C2H2_1"/>
    <property type="match status" value="2"/>
</dbReference>
<evidence type="ECO:0000256" key="2">
    <source>
        <dbReference type="ARBA" id="ARBA00022723"/>
    </source>
</evidence>
<dbReference type="InterPro" id="IPR036236">
    <property type="entry name" value="Znf_C2H2_sf"/>
</dbReference>
<feature type="domain" description="C2H2-type" evidence="9">
    <location>
        <begin position="175"/>
        <end position="202"/>
    </location>
</feature>